<organism evidence="1 2">
    <name type="scientific">Paenibacillus etheri</name>
    <dbReference type="NCBI Taxonomy" id="1306852"/>
    <lineage>
        <taxon>Bacteria</taxon>
        <taxon>Bacillati</taxon>
        <taxon>Bacillota</taxon>
        <taxon>Bacilli</taxon>
        <taxon>Bacillales</taxon>
        <taxon>Paenibacillaceae</taxon>
        <taxon>Paenibacillus</taxon>
    </lineage>
</organism>
<dbReference type="Proteomes" id="UP000054709">
    <property type="component" value="Unassembled WGS sequence"/>
</dbReference>
<dbReference type="RefSeq" id="WP_060626616.1">
    <property type="nucleotide sequence ID" value="NZ_LCZJ02000054.1"/>
</dbReference>
<keyword evidence="2" id="KW-1185">Reference proteome</keyword>
<proteinExistence type="predicted"/>
<evidence type="ECO:0000313" key="2">
    <source>
        <dbReference type="Proteomes" id="UP000054709"/>
    </source>
</evidence>
<dbReference type="EMBL" id="LCZJ02000054">
    <property type="protein sequence ID" value="KTD83557.1"/>
    <property type="molecule type" value="Genomic_DNA"/>
</dbReference>
<dbReference type="OrthoDB" id="2991134at2"/>
<evidence type="ECO:0000313" key="1">
    <source>
        <dbReference type="EMBL" id="KTD83557.1"/>
    </source>
</evidence>
<dbReference type="AlphaFoldDB" id="A0A0W1AQL2"/>
<protein>
    <recommendedName>
        <fullName evidence="3">WYL domain-containing protein</fullName>
    </recommendedName>
</protein>
<gene>
    <name evidence="1" type="ORF">UQ64_01560</name>
</gene>
<name>A0A0W1AQL2_9BACL</name>
<reference evidence="1 2" key="1">
    <citation type="journal article" date="2015" name="Int. Biodeterior. Biodegradation">
        <title>Physiological and genetic screening methods for the isolation of methyl tert-butyl ether-degrading bacteria for bioremediation purposes.</title>
        <authorList>
            <person name="Guisado I.M."/>
            <person name="Purswani J."/>
            <person name="Gonzalez Lopez J."/>
            <person name="Pozo C."/>
        </authorList>
    </citation>
    <scope>NUCLEOTIDE SEQUENCE [LARGE SCALE GENOMIC DNA]</scope>
    <source>
        <strain evidence="1 2">SH7</strain>
    </source>
</reference>
<accession>A0A0W1AQL2</accession>
<evidence type="ECO:0008006" key="3">
    <source>
        <dbReference type="Google" id="ProtNLM"/>
    </source>
</evidence>
<sequence>MQISIGQIIEIIYQDKARNISQRKIEIHSIRDGRIRASCLTTGTPRMFLAVNILSWQPVQEQRHA</sequence>
<comment type="caution">
    <text evidence="1">The sequence shown here is derived from an EMBL/GenBank/DDBJ whole genome shotgun (WGS) entry which is preliminary data.</text>
</comment>